<gene>
    <name evidence="9" type="ORF">Lalb_Chr22g0352571</name>
</gene>
<comment type="caution">
    <text evidence="9">The sequence shown here is derived from an EMBL/GenBank/DDBJ whole genome shotgun (WGS) entry which is preliminary data.</text>
</comment>
<dbReference type="InterPro" id="IPR000070">
    <property type="entry name" value="Pectinesterase_cat"/>
</dbReference>
<dbReference type="PANTHER" id="PTHR31321:SF57">
    <property type="entry name" value="PECTINESTERASE 53-RELATED"/>
    <property type="match status" value="1"/>
</dbReference>
<evidence type="ECO:0000256" key="4">
    <source>
        <dbReference type="ARBA" id="ARBA00013229"/>
    </source>
</evidence>
<keyword evidence="10" id="KW-1185">Reference proteome</keyword>
<evidence type="ECO:0000259" key="8">
    <source>
        <dbReference type="Pfam" id="PF01095"/>
    </source>
</evidence>
<dbReference type="EC" id="3.1.1.11" evidence="4"/>
<proteinExistence type="inferred from homology"/>
<evidence type="ECO:0000256" key="5">
    <source>
        <dbReference type="ARBA" id="ARBA00022512"/>
    </source>
</evidence>
<dbReference type="PANTHER" id="PTHR31321">
    <property type="entry name" value="ACYL-COA THIOESTER HYDROLASE YBHC-RELATED"/>
    <property type="match status" value="1"/>
</dbReference>
<protein>
    <recommendedName>
        <fullName evidence="4">pectinesterase</fullName>
        <ecNumber evidence="4">3.1.1.11</ecNumber>
    </recommendedName>
</protein>
<dbReference type="Pfam" id="PF01095">
    <property type="entry name" value="Pectinesterase"/>
    <property type="match status" value="1"/>
</dbReference>
<comment type="pathway">
    <text evidence="2">Glycan metabolism; pectin degradation; 2-dehydro-3-deoxy-D-gluconate from pectin: step 1/5.</text>
</comment>
<name>A0A6A4NH75_LUPAL</name>
<dbReference type="GO" id="GO:0042545">
    <property type="term" value="P:cell wall modification"/>
    <property type="evidence" value="ECO:0007669"/>
    <property type="project" value="InterPro"/>
</dbReference>
<dbReference type="AlphaFoldDB" id="A0A6A4NH75"/>
<evidence type="ECO:0000256" key="3">
    <source>
        <dbReference type="ARBA" id="ARBA00008891"/>
    </source>
</evidence>
<feature type="domain" description="Pectinesterase catalytic" evidence="8">
    <location>
        <begin position="11"/>
        <end position="84"/>
    </location>
</feature>
<keyword evidence="5" id="KW-0964">Secreted</keyword>
<accession>A0A6A4NH75</accession>
<evidence type="ECO:0000256" key="7">
    <source>
        <dbReference type="ARBA" id="ARBA00023085"/>
    </source>
</evidence>
<dbReference type="GO" id="GO:0045490">
    <property type="term" value="P:pectin catabolic process"/>
    <property type="evidence" value="ECO:0007669"/>
    <property type="project" value="UniProtKB-UniPathway"/>
</dbReference>
<dbReference type="InterPro" id="IPR011050">
    <property type="entry name" value="Pectin_lyase_fold/virulence"/>
</dbReference>
<dbReference type="SUPFAM" id="SSF51126">
    <property type="entry name" value="Pectin lyase-like"/>
    <property type="match status" value="1"/>
</dbReference>
<evidence type="ECO:0000313" key="9">
    <source>
        <dbReference type="EMBL" id="KAE9588171.1"/>
    </source>
</evidence>
<evidence type="ECO:0000256" key="1">
    <source>
        <dbReference type="ARBA" id="ARBA00004191"/>
    </source>
</evidence>
<reference evidence="10" key="1">
    <citation type="journal article" date="2020" name="Nat. Commun.">
        <title>Genome sequence of the cluster root forming white lupin.</title>
        <authorList>
            <person name="Hufnagel B."/>
            <person name="Marques A."/>
            <person name="Soriano A."/>
            <person name="Marques L."/>
            <person name="Divol F."/>
            <person name="Doumas P."/>
            <person name="Sallet E."/>
            <person name="Mancinotti D."/>
            <person name="Carrere S."/>
            <person name="Marande W."/>
            <person name="Arribat S."/>
            <person name="Keller J."/>
            <person name="Huneau C."/>
            <person name="Blein T."/>
            <person name="Aime D."/>
            <person name="Laguerre M."/>
            <person name="Taylor J."/>
            <person name="Schubert V."/>
            <person name="Nelson M."/>
            <person name="Geu-Flores F."/>
            <person name="Crespi M."/>
            <person name="Gallardo-Guerrero K."/>
            <person name="Delaux P.-M."/>
            <person name="Salse J."/>
            <person name="Berges H."/>
            <person name="Guyot R."/>
            <person name="Gouzy J."/>
            <person name="Peret B."/>
        </authorList>
    </citation>
    <scope>NUCLEOTIDE SEQUENCE [LARGE SCALE GENOMIC DNA]</scope>
    <source>
        <strain evidence="10">cv. Amiga</strain>
    </source>
</reference>
<dbReference type="InterPro" id="IPR012334">
    <property type="entry name" value="Pectin_lyas_fold"/>
</dbReference>
<dbReference type="EMBL" id="WOCE01000022">
    <property type="protein sequence ID" value="KAE9588171.1"/>
    <property type="molecule type" value="Genomic_DNA"/>
</dbReference>
<dbReference type="UniPathway" id="UPA00545">
    <property type="reaction ID" value="UER00823"/>
</dbReference>
<sequence>MLTNPIFLYLNEHFMIKKMLMQNTAPAPPPPGDSEKQGVTFKISGDATMFLGRKFLGAHDTLNDNLGRHYYKDCLIEGSIDFIF</sequence>
<evidence type="ECO:0000256" key="6">
    <source>
        <dbReference type="ARBA" id="ARBA00022801"/>
    </source>
</evidence>
<organism evidence="9 10">
    <name type="scientific">Lupinus albus</name>
    <name type="common">White lupine</name>
    <name type="synonym">Lupinus termis</name>
    <dbReference type="NCBI Taxonomy" id="3870"/>
    <lineage>
        <taxon>Eukaryota</taxon>
        <taxon>Viridiplantae</taxon>
        <taxon>Streptophyta</taxon>
        <taxon>Embryophyta</taxon>
        <taxon>Tracheophyta</taxon>
        <taxon>Spermatophyta</taxon>
        <taxon>Magnoliopsida</taxon>
        <taxon>eudicotyledons</taxon>
        <taxon>Gunneridae</taxon>
        <taxon>Pentapetalae</taxon>
        <taxon>rosids</taxon>
        <taxon>fabids</taxon>
        <taxon>Fabales</taxon>
        <taxon>Fabaceae</taxon>
        <taxon>Papilionoideae</taxon>
        <taxon>50 kb inversion clade</taxon>
        <taxon>genistoids sensu lato</taxon>
        <taxon>core genistoids</taxon>
        <taxon>Genisteae</taxon>
        <taxon>Lupinus</taxon>
    </lineage>
</organism>
<dbReference type="Proteomes" id="UP000447434">
    <property type="component" value="Chromosome 22"/>
</dbReference>
<dbReference type="OrthoDB" id="2019149at2759"/>
<keyword evidence="5" id="KW-0134">Cell wall</keyword>
<evidence type="ECO:0000313" key="10">
    <source>
        <dbReference type="Proteomes" id="UP000447434"/>
    </source>
</evidence>
<dbReference type="GO" id="GO:0030599">
    <property type="term" value="F:pectinesterase activity"/>
    <property type="evidence" value="ECO:0007669"/>
    <property type="project" value="UniProtKB-EC"/>
</dbReference>
<evidence type="ECO:0000256" key="2">
    <source>
        <dbReference type="ARBA" id="ARBA00005184"/>
    </source>
</evidence>
<comment type="subcellular location">
    <subcellularLocation>
        <location evidence="1">Secreted</location>
        <location evidence="1">Cell wall</location>
    </subcellularLocation>
</comment>
<keyword evidence="7" id="KW-0063">Aspartyl esterase</keyword>
<comment type="similarity">
    <text evidence="3">Belongs to the pectinesterase family.</text>
</comment>
<dbReference type="Gene3D" id="2.160.20.10">
    <property type="entry name" value="Single-stranded right-handed beta-helix, Pectin lyase-like"/>
    <property type="match status" value="1"/>
</dbReference>
<keyword evidence="6" id="KW-0378">Hydrolase</keyword>